<reference evidence="3" key="1">
    <citation type="journal article" date="2017" name="Front. Plant Sci.">
        <title>Climate Clever Clovers: New Paradigm to Reduce the Environmental Footprint of Ruminants by Breeding Low Methanogenic Forages Utilizing Haplotype Variation.</title>
        <authorList>
            <person name="Kaur P."/>
            <person name="Appels R."/>
            <person name="Bayer P.E."/>
            <person name="Keeble-Gagnere G."/>
            <person name="Wang J."/>
            <person name="Hirakawa H."/>
            <person name="Shirasawa K."/>
            <person name="Vercoe P."/>
            <person name="Stefanova K."/>
            <person name="Durmic Z."/>
            <person name="Nichols P."/>
            <person name="Revell C."/>
            <person name="Isobe S.N."/>
            <person name="Edwards D."/>
            <person name="Erskine W."/>
        </authorList>
    </citation>
    <scope>NUCLEOTIDE SEQUENCE [LARGE SCALE GENOMIC DNA]</scope>
    <source>
        <strain evidence="3">cv. Daliak</strain>
    </source>
</reference>
<dbReference type="CDD" id="cd06222">
    <property type="entry name" value="RNase_H_like"/>
    <property type="match status" value="1"/>
</dbReference>
<dbReference type="InterPro" id="IPR012337">
    <property type="entry name" value="RNaseH-like_sf"/>
</dbReference>
<accession>A0A2Z6PEE3</accession>
<proteinExistence type="predicted"/>
<dbReference type="AlphaFoldDB" id="A0A2Z6PEE3"/>
<feature type="domain" description="RNase H type-1" evidence="1">
    <location>
        <begin position="280"/>
        <end position="402"/>
    </location>
</feature>
<dbReference type="InterPro" id="IPR052929">
    <property type="entry name" value="RNase_H-like_EbsB-rel"/>
</dbReference>
<dbReference type="Proteomes" id="UP000242715">
    <property type="component" value="Unassembled WGS sequence"/>
</dbReference>
<dbReference type="Pfam" id="PF13456">
    <property type="entry name" value="RVT_3"/>
    <property type="match status" value="1"/>
</dbReference>
<evidence type="ECO:0000313" key="3">
    <source>
        <dbReference type="Proteomes" id="UP000242715"/>
    </source>
</evidence>
<evidence type="ECO:0000313" key="2">
    <source>
        <dbReference type="EMBL" id="GAU43259.1"/>
    </source>
</evidence>
<name>A0A2Z6PEE3_TRISU</name>
<evidence type="ECO:0000259" key="1">
    <source>
        <dbReference type="Pfam" id="PF13456"/>
    </source>
</evidence>
<dbReference type="PANTHER" id="PTHR47074:SF48">
    <property type="entry name" value="POLYNUCLEOTIDYL TRANSFERASE, RIBONUCLEASE H-LIKE SUPERFAMILY PROTEIN"/>
    <property type="match status" value="1"/>
</dbReference>
<dbReference type="EMBL" id="DF973963">
    <property type="protein sequence ID" value="GAU43259.1"/>
    <property type="molecule type" value="Genomic_DNA"/>
</dbReference>
<organism evidence="2 3">
    <name type="scientific">Trifolium subterraneum</name>
    <name type="common">Subterranean clover</name>
    <dbReference type="NCBI Taxonomy" id="3900"/>
    <lineage>
        <taxon>Eukaryota</taxon>
        <taxon>Viridiplantae</taxon>
        <taxon>Streptophyta</taxon>
        <taxon>Embryophyta</taxon>
        <taxon>Tracheophyta</taxon>
        <taxon>Spermatophyta</taxon>
        <taxon>Magnoliopsida</taxon>
        <taxon>eudicotyledons</taxon>
        <taxon>Gunneridae</taxon>
        <taxon>Pentapetalae</taxon>
        <taxon>rosids</taxon>
        <taxon>fabids</taxon>
        <taxon>Fabales</taxon>
        <taxon>Fabaceae</taxon>
        <taxon>Papilionoideae</taxon>
        <taxon>50 kb inversion clade</taxon>
        <taxon>NPAAA clade</taxon>
        <taxon>Hologalegina</taxon>
        <taxon>IRL clade</taxon>
        <taxon>Trifolieae</taxon>
        <taxon>Trifolium</taxon>
    </lineage>
</organism>
<dbReference type="InterPro" id="IPR002156">
    <property type="entry name" value="RNaseH_domain"/>
</dbReference>
<dbReference type="InterPro" id="IPR044730">
    <property type="entry name" value="RNase_H-like_dom_plant"/>
</dbReference>
<protein>
    <recommendedName>
        <fullName evidence="1">RNase H type-1 domain-containing protein</fullName>
    </recommendedName>
</protein>
<dbReference type="Gene3D" id="3.30.420.10">
    <property type="entry name" value="Ribonuclease H-like superfamily/Ribonuclease H"/>
    <property type="match status" value="1"/>
</dbReference>
<dbReference type="GO" id="GO:0004523">
    <property type="term" value="F:RNA-DNA hybrid ribonuclease activity"/>
    <property type="evidence" value="ECO:0007669"/>
    <property type="project" value="InterPro"/>
</dbReference>
<dbReference type="OrthoDB" id="1021079at2759"/>
<dbReference type="InterPro" id="IPR036397">
    <property type="entry name" value="RNaseH_sf"/>
</dbReference>
<gene>
    <name evidence="2" type="ORF">TSUD_134030</name>
</gene>
<sequence length="427" mass="49028">MIKSVLQAIMSYVMSVYLLPEATIKEIERMMNSFWWGGEMQNKGIRWLAWDRMAYPKGLGVAKLYKARWTIGSGTNTKVMSDSWLRGKEGVWVQAPQDQGAYNITVNELMLPNVKVWDKVKIESIFPSDVVNRILDIPLFDMIEEDKLVWVDSAHGQYSVKSGYNLMINITGKMEDFVKKRIRIVFGKFMLHRRQNTFFGEFVKGASQHALDLKKGLFAMMIWVLWNNRNNRVWNESREEGPILGIKSRQNCQHDNPRTNQQQQQQLAWQKPPMDWYKCNVDAGFYTDLNKTSASWCLRDHTGSFVVAATSWYEGKCSITGGESAALLEAMKDMEKRGITHVIFETDSKIVEDAIHKRSGGNSEFSSLISNIKNKLLSNPNFVVKFIKRQVNMVAHTLARAAISWSSRCIFELLPICITSLLINEMI</sequence>
<dbReference type="PANTHER" id="PTHR47074">
    <property type="entry name" value="BNAC02G40300D PROTEIN"/>
    <property type="match status" value="1"/>
</dbReference>
<dbReference type="SUPFAM" id="SSF53098">
    <property type="entry name" value="Ribonuclease H-like"/>
    <property type="match status" value="1"/>
</dbReference>
<keyword evidence="3" id="KW-1185">Reference proteome</keyword>
<dbReference type="GO" id="GO:0003676">
    <property type="term" value="F:nucleic acid binding"/>
    <property type="evidence" value="ECO:0007669"/>
    <property type="project" value="InterPro"/>
</dbReference>